<reference evidence="1 2" key="1">
    <citation type="submission" date="2019-02" db="EMBL/GenBank/DDBJ databases">
        <title>Deep-cultivation of Planctomycetes and their phenomic and genomic characterization uncovers novel biology.</title>
        <authorList>
            <person name="Wiegand S."/>
            <person name="Jogler M."/>
            <person name="Boedeker C."/>
            <person name="Pinto D."/>
            <person name="Vollmers J."/>
            <person name="Rivas-Marin E."/>
            <person name="Kohn T."/>
            <person name="Peeters S.H."/>
            <person name="Heuer A."/>
            <person name="Rast P."/>
            <person name="Oberbeckmann S."/>
            <person name="Bunk B."/>
            <person name="Jeske O."/>
            <person name="Meyerdierks A."/>
            <person name="Storesund J.E."/>
            <person name="Kallscheuer N."/>
            <person name="Luecker S."/>
            <person name="Lage O.M."/>
            <person name="Pohl T."/>
            <person name="Merkel B.J."/>
            <person name="Hornburger P."/>
            <person name="Mueller R.-W."/>
            <person name="Bruemmer F."/>
            <person name="Labrenz M."/>
            <person name="Spormann A.M."/>
            <person name="Op Den Camp H."/>
            <person name="Overmann J."/>
            <person name="Amann R."/>
            <person name="Jetten M.S.M."/>
            <person name="Mascher T."/>
            <person name="Medema M.H."/>
            <person name="Devos D.P."/>
            <person name="Kaster A.-K."/>
            <person name="Ovreas L."/>
            <person name="Rohde M."/>
            <person name="Galperin M.Y."/>
            <person name="Jogler C."/>
        </authorList>
    </citation>
    <scope>NUCLEOTIDE SEQUENCE [LARGE SCALE GENOMIC DNA]</scope>
    <source>
        <strain evidence="1 2">Q31b</strain>
    </source>
</reference>
<comment type="caution">
    <text evidence="1">The sequence shown here is derived from an EMBL/GenBank/DDBJ whole genome shotgun (WGS) entry which is preliminary data.</text>
</comment>
<sequence>MFVGKDDDAGIATVLIDPINRAAKIGEATIGDFETDALAFYSGARGEPTSSKLPHGLTRRGKCCVPIKNWGWS</sequence>
<evidence type="ECO:0000313" key="2">
    <source>
        <dbReference type="Proteomes" id="UP000315471"/>
    </source>
</evidence>
<proteinExistence type="predicted"/>
<gene>
    <name evidence="1" type="ORF">Q31b_30410</name>
</gene>
<dbReference type="Proteomes" id="UP000315471">
    <property type="component" value="Unassembled WGS sequence"/>
</dbReference>
<organism evidence="1 2">
    <name type="scientific">Novipirellula aureliae</name>
    <dbReference type="NCBI Taxonomy" id="2527966"/>
    <lineage>
        <taxon>Bacteria</taxon>
        <taxon>Pseudomonadati</taxon>
        <taxon>Planctomycetota</taxon>
        <taxon>Planctomycetia</taxon>
        <taxon>Pirellulales</taxon>
        <taxon>Pirellulaceae</taxon>
        <taxon>Novipirellula</taxon>
    </lineage>
</organism>
<dbReference type="AlphaFoldDB" id="A0A5C6DY33"/>
<evidence type="ECO:0000313" key="1">
    <source>
        <dbReference type="EMBL" id="TWU41590.1"/>
    </source>
</evidence>
<accession>A0A5C6DY33</accession>
<protein>
    <submittedName>
        <fullName evidence="1">Uncharacterized protein</fullName>
    </submittedName>
</protein>
<dbReference type="EMBL" id="SJPY01000004">
    <property type="protein sequence ID" value="TWU41590.1"/>
    <property type="molecule type" value="Genomic_DNA"/>
</dbReference>
<name>A0A5C6DY33_9BACT</name>
<keyword evidence="2" id="KW-1185">Reference proteome</keyword>